<evidence type="ECO:0000313" key="2">
    <source>
        <dbReference type="Proteomes" id="UP000030688"/>
    </source>
</evidence>
<dbReference type="OrthoDB" id="286820at2759"/>
<dbReference type="Proteomes" id="UP000030688">
    <property type="component" value="Unassembled WGS sequence"/>
</dbReference>
<reference evidence="2" key="1">
    <citation type="submission" date="2007-11" db="EMBL/GenBank/DDBJ databases">
        <authorList>
            <consortium name="The Broad Institute Genome Sequencing Platform"/>
            <person name="Volkman S.K."/>
            <person name="Daily J.P."/>
            <person name="Sarr O."/>
            <person name="Ndiaye D."/>
            <person name="Ndir O."/>
            <person name="Mboup S."/>
            <person name="Lukens A."/>
            <person name="Stange-Thomann N."/>
            <person name="Mauceli E."/>
            <person name="Gnerre S."/>
            <person name="Jaffe D."/>
            <person name="Zainoun J."/>
            <person name="Wiegand R.C."/>
            <person name="Birren B."/>
            <person name="Galagan J."/>
            <person name="Lander E."/>
            <person name="Wirth D.F."/>
        </authorList>
    </citation>
    <scope>NUCLEOTIDE SEQUENCE [LARGE SCALE GENOMIC DNA]</scope>
    <source>
        <strain evidence="2">7G8</strain>
    </source>
</reference>
<dbReference type="EMBL" id="KE123575">
    <property type="protein sequence ID" value="EUR82695.1"/>
    <property type="molecule type" value="Genomic_DNA"/>
</dbReference>
<dbReference type="PANTHER" id="PTHR42757:SF32">
    <property type="entry name" value="PROTEIN AMALGAM"/>
    <property type="match status" value="1"/>
</dbReference>
<protein>
    <submittedName>
        <fullName evidence="1">Uncharacterized protein</fullName>
    </submittedName>
</protein>
<accession>W7F8T0</accession>
<dbReference type="InterPro" id="IPR050876">
    <property type="entry name" value="IgLON_domain"/>
</dbReference>
<name>W7F8T0_PLAF8</name>
<proteinExistence type="predicted"/>
<dbReference type="PANTHER" id="PTHR42757">
    <property type="entry name" value="IGLON FAMILY OF IMMUNOGLOBULIN SUPERFAMILY-RELATED"/>
    <property type="match status" value="1"/>
</dbReference>
<dbReference type="AlphaFoldDB" id="W7F8T0"/>
<reference evidence="1 2" key="2">
    <citation type="submission" date="2013-02" db="EMBL/GenBank/DDBJ databases">
        <title>The Genome Sequence of Plasmodium falciparum 7G8.</title>
        <authorList>
            <consortium name="The Broad Institute Genome Sequencing Platform"/>
            <consortium name="The Broad Institute Genome Sequencing Center for Infectious Disease"/>
            <person name="Neafsey D."/>
            <person name="Cheeseman I."/>
            <person name="Volkman S."/>
            <person name="Adams J."/>
            <person name="Walker B."/>
            <person name="Young S.K."/>
            <person name="Zeng Q."/>
            <person name="Gargeya S."/>
            <person name="Fitzgerald M."/>
            <person name="Haas B."/>
            <person name="Abouelleil A."/>
            <person name="Alvarado L."/>
            <person name="Arachchi H.M."/>
            <person name="Berlin A.M."/>
            <person name="Chapman S.B."/>
            <person name="Dewar J."/>
            <person name="Goldberg J."/>
            <person name="Griggs A."/>
            <person name="Gujja S."/>
            <person name="Hansen M."/>
            <person name="Howarth C."/>
            <person name="Imamovic A."/>
            <person name="Larimer J."/>
            <person name="McCowan C."/>
            <person name="Murphy C."/>
            <person name="Neiman D."/>
            <person name="Pearson M."/>
            <person name="Priest M."/>
            <person name="Roberts A."/>
            <person name="Saif S."/>
            <person name="Shea T."/>
            <person name="Sisk P."/>
            <person name="Sykes S."/>
            <person name="Wortman J."/>
            <person name="Nusbaum C."/>
            <person name="Birren B."/>
        </authorList>
    </citation>
    <scope>NUCLEOTIDE SEQUENCE [LARGE SCALE GENOMIC DNA]</scope>
    <source>
        <strain evidence="1 2">7G8</strain>
    </source>
</reference>
<gene>
    <name evidence="1" type="ORF">PFBG_00040</name>
</gene>
<evidence type="ECO:0000313" key="1">
    <source>
        <dbReference type="EMBL" id="EUR82695.1"/>
    </source>
</evidence>
<sequence length="1096" mass="130482">MDSGDDYLCDMNNLSNNKKDIYILWTYFESSKCVGYNECKTLLSLCLKNENETCINNISASKLRSLVISIWSNIPSSKPKRSFIKLIFNWINNKKDDLHKKKNLFYLLKSEKKNNKNLSKICFNYFLNYLIKYKDNCSNDIIYILYLIDENELKIYSKNFIQNHKINFNQFISIWNIMCILFWDTDEINNFTFLQKNKYYYYDFMLIFLKTFYDYINVNRDMREIMKMKLKKTFLTGYHHDVEEPSQEHMSLYQEKNNIHNQDNRLSFTYMKKMSLSNSSINNKQDKHEDQNEYLNLFDIENIINNFNFTDFVNNEISRDNYFDSFFGATNMPIPSMSNISLAGNHTTQYEKNTRHNYNSPLTHPLWRNRQEKERDLQRIKDEEERLKRRGGVPLTEAYDIENLIFLGICIKIVICRISNLLNAKSCLQQFHYFLNHKRLGLKIFKYSHIILVYFIPFFKKYYFLWKFIEHEIDKDIMNLIKYIMDHLENMQVENIPLSLCNINNTSNQMLPGVSNQNMNERTYAENLHNMNNIHNNKFCPSSYRHTQNILNMNSTHNNSSVNNNFNKMNHSISEKMGKNKNDNIFSFLKSTKNNMSFDQNGRLVNSNINYMKNKNLLLCKEEQEKHTSFQSLNCNRTKNNSIQERAVYGKKINNNHNLKDINVFKYKKHEHKHGEFFNLNNMKYPLYGKNKNIMDDDNLGNNIFHPKKKNKDEFIGSFKNNSSYVINDEDDEHYISYDDMFRNYDSDDDSNISNSKNTSENFNVKDFITNLHFANLDDDNNIISKNFFSTSKKLNDQKGEQKGEQNGEQKCEQKYEQKYEHQGSSVKIQNNKIINKMKYDPFLSSSESSNYNEDKNIMYMYPNEPNYKDSKKSTINNFHRINSNGPHTNEEFIENDQSTSIIGSLGQDDSFDKISHKNTHFDHHKNNPSDLTNNHMMKNVKHMKNIKQHCSNDDYSTSKYEELVNEHTIRKNTNRRNSLYAYPTQNRISDQMENQKIRKNTSLEKNVHHMNDNYDEINFTEKYFEQEYGSDQHDQRNNSMDAVNSVNHVNRMDGVNHVNRMDGVNHVNRMDGVNRVNRMNHANRVSRMNHANRVV</sequence>
<organism evidence="1 2">
    <name type="scientific">Plasmodium falciparum (isolate 7G8)</name>
    <dbReference type="NCBI Taxonomy" id="57266"/>
    <lineage>
        <taxon>Eukaryota</taxon>
        <taxon>Sar</taxon>
        <taxon>Alveolata</taxon>
        <taxon>Apicomplexa</taxon>
        <taxon>Aconoidasida</taxon>
        <taxon>Haemosporida</taxon>
        <taxon>Plasmodiidae</taxon>
        <taxon>Plasmodium</taxon>
        <taxon>Plasmodium (Laverania)</taxon>
    </lineage>
</organism>